<keyword evidence="2" id="KW-1185">Reference proteome</keyword>
<name>A0A5C6A1A4_9BACT</name>
<evidence type="ECO:0000313" key="1">
    <source>
        <dbReference type="EMBL" id="TWT93349.1"/>
    </source>
</evidence>
<dbReference type="EMBL" id="SJPN01000009">
    <property type="protein sequence ID" value="TWT93349.1"/>
    <property type="molecule type" value="Genomic_DNA"/>
</dbReference>
<proteinExistence type="predicted"/>
<organism evidence="1 2">
    <name type="scientific">Stieleria varia</name>
    <dbReference type="NCBI Taxonomy" id="2528005"/>
    <lineage>
        <taxon>Bacteria</taxon>
        <taxon>Pseudomonadati</taxon>
        <taxon>Planctomycetota</taxon>
        <taxon>Planctomycetia</taxon>
        <taxon>Pirellulales</taxon>
        <taxon>Pirellulaceae</taxon>
        <taxon>Stieleria</taxon>
    </lineage>
</organism>
<dbReference type="AlphaFoldDB" id="A0A5C6A1A4"/>
<gene>
    <name evidence="1" type="ORF">Pla52n_60090</name>
</gene>
<accession>A0A5C6A1A4</accession>
<dbReference type="Proteomes" id="UP000320176">
    <property type="component" value="Unassembled WGS sequence"/>
</dbReference>
<sequence length="97" mass="10877">MLLNAFGVGRKVANADPRTTPNFKQSSSSLWASTQVISVCRAVTGEILLLCQATKKYFLHEISRDLQWINIQIINIAFVADIKSLSRDPVIHDQDFT</sequence>
<evidence type="ECO:0000313" key="2">
    <source>
        <dbReference type="Proteomes" id="UP000320176"/>
    </source>
</evidence>
<protein>
    <submittedName>
        <fullName evidence="1">Uncharacterized protein</fullName>
    </submittedName>
</protein>
<reference evidence="1 2" key="1">
    <citation type="submission" date="2019-02" db="EMBL/GenBank/DDBJ databases">
        <title>Deep-cultivation of Planctomycetes and their phenomic and genomic characterization uncovers novel biology.</title>
        <authorList>
            <person name="Wiegand S."/>
            <person name="Jogler M."/>
            <person name="Boedeker C."/>
            <person name="Pinto D."/>
            <person name="Vollmers J."/>
            <person name="Rivas-Marin E."/>
            <person name="Kohn T."/>
            <person name="Peeters S.H."/>
            <person name="Heuer A."/>
            <person name="Rast P."/>
            <person name="Oberbeckmann S."/>
            <person name="Bunk B."/>
            <person name="Jeske O."/>
            <person name="Meyerdierks A."/>
            <person name="Storesund J.E."/>
            <person name="Kallscheuer N."/>
            <person name="Luecker S."/>
            <person name="Lage O.M."/>
            <person name="Pohl T."/>
            <person name="Merkel B.J."/>
            <person name="Hornburger P."/>
            <person name="Mueller R.-W."/>
            <person name="Bruemmer F."/>
            <person name="Labrenz M."/>
            <person name="Spormann A.M."/>
            <person name="Op Den Camp H."/>
            <person name="Overmann J."/>
            <person name="Amann R."/>
            <person name="Jetten M.S.M."/>
            <person name="Mascher T."/>
            <person name="Medema M.H."/>
            <person name="Devos D.P."/>
            <person name="Kaster A.-K."/>
            <person name="Ovreas L."/>
            <person name="Rohde M."/>
            <person name="Galperin M.Y."/>
            <person name="Jogler C."/>
        </authorList>
    </citation>
    <scope>NUCLEOTIDE SEQUENCE [LARGE SCALE GENOMIC DNA]</scope>
    <source>
        <strain evidence="1 2">Pla52n</strain>
    </source>
</reference>
<comment type="caution">
    <text evidence="1">The sequence shown here is derived from an EMBL/GenBank/DDBJ whole genome shotgun (WGS) entry which is preliminary data.</text>
</comment>